<evidence type="ECO:0000313" key="5">
    <source>
        <dbReference type="Proteomes" id="UP000602260"/>
    </source>
</evidence>
<protein>
    <submittedName>
        <fullName evidence="4">Stage III sporulation protein AB</fullName>
    </submittedName>
</protein>
<evidence type="ECO:0000313" key="4">
    <source>
        <dbReference type="EMBL" id="MBC5716692.1"/>
    </source>
</evidence>
<dbReference type="SUPFAM" id="SSF52540">
    <property type="entry name" value="P-loop containing nucleoside triphosphate hydrolases"/>
    <property type="match status" value="1"/>
</dbReference>
<dbReference type="InterPro" id="IPR003593">
    <property type="entry name" value="AAA+_ATPase"/>
</dbReference>
<gene>
    <name evidence="4" type="ORF">H8S55_05060</name>
</gene>
<dbReference type="Proteomes" id="UP000602260">
    <property type="component" value="Unassembled WGS sequence"/>
</dbReference>
<evidence type="ECO:0000256" key="1">
    <source>
        <dbReference type="ARBA" id="ARBA00022741"/>
    </source>
</evidence>
<organism evidence="4 5">
    <name type="scientific">Flintibacter faecis</name>
    <dbReference type="NCBI Taxonomy" id="2763047"/>
    <lineage>
        <taxon>Bacteria</taxon>
        <taxon>Bacillati</taxon>
        <taxon>Bacillota</taxon>
        <taxon>Clostridia</taxon>
        <taxon>Eubacteriales</taxon>
        <taxon>Flintibacter</taxon>
    </lineage>
</organism>
<dbReference type="SMART" id="SM00382">
    <property type="entry name" value="AAA"/>
    <property type="match status" value="1"/>
</dbReference>
<dbReference type="PANTHER" id="PTHR20953">
    <property type="entry name" value="KINASE-RELATED"/>
    <property type="match status" value="1"/>
</dbReference>
<proteinExistence type="predicted"/>
<name>A0A8J6J3Y8_9FIRM</name>
<dbReference type="PANTHER" id="PTHR20953:SF3">
    <property type="entry name" value="P-LOOP CONTAINING NUCLEOSIDE TRIPHOSPHATE HYDROLASES SUPERFAMILY PROTEIN"/>
    <property type="match status" value="1"/>
</dbReference>
<dbReference type="AlphaFoldDB" id="A0A8J6J3Y8"/>
<keyword evidence="5" id="KW-1185">Reference proteome</keyword>
<evidence type="ECO:0000256" key="2">
    <source>
        <dbReference type="ARBA" id="ARBA00022840"/>
    </source>
</evidence>
<dbReference type="Pfam" id="PF19568">
    <property type="entry name" value="Spore_III_AA"/>
    <property type="match status" value="1"/>
</dbReference>
<sequence length="303" mass="32920">METEKRTWAFDQAAGALPQRLRRLALTLPPGERAWAEELRLRAGQPLSVVFPTGERSLGGPPVEPRELEQLLELATRASVHTALPQLRRGFLTIEGGHRIGLCGTAVMREGEMVQLRGLSSASIRIARQVKGAADGLLPRLCRGGRLTDTLILAPPGLGKTTLLRDLIRQVSDGIDCQPLRVALADERGEVAALYQGLPQLDVGERTDVLDGCPKARGLMLLLRAMNPQVLAVDEITAPEDVAALCAAAGCGVTVLATAHGENRADLSRRAVYAPLWERSLFRRLVTIRRGQTGREYVVEELN</sequence>
<dbReference type="InterPro" id="IPR045735">
    <property type="entry name" value="Spore_III_AA_AAA+_ATPase"/>
</dbReference>
<feature type="domain" description="AAA+ ATPase" evidence="3">
    <location>
        <begin position="146"/>
        <end position="282"/>
    </location>
</feature>
<comment type="caution">
    <text evidence="4">The sequence shown here is derived from an EMBL/GenBank/DDBJ whole genome shotgun (WGS) entry which is preliminary data.</text>
</comment>
<keyword evidence="2" id="KW-0067">ATP-binding</keyword>
<reference evidence="4" key="1">
    <citation type="submission" date="2020-08" db="EMBL/GenBank/DDBJ databases">
        <title>Genome public.</title>
        <authorList>
            <person name="Liu C."/>
            <person name="Sun Q."/>
        </authorList>
    </citation>
    <scope>NUCLEOTIDE SEQUENCE</scope>
    <source>
        <strain evidence="4">BX5</strain>
    </source>
</reference>
<dbReference type="InterPro" id="IPR027417">
    <property type="entry name" value="P-loop_NTPase"/>
</dbReference>
<dbReference type="RefSeq" id="WP_186878059.1">
    <property type="nucleotide sequence ID" value="NZ_JACOPN010000003.1"/>
</dbReference>
<keyword evidence="1" id="KW-0547">Nucleotide-binding</keyword>
<dbReference type="Gene3D" id="3.40.50.300">
    <property type="entry name" value="P-loop containing nucleotide triphosphate hydrolases"/>
    <property type="match status" value="1"/>
</dbReference>
<accession>A0A8J6J3Y8</accession>
<dbReference type="GO" id="GO:0005524">
    <property type="term" value="F:ATP binding"/>
    <property type="evidence" value="ECO:0007669"/>
    <property type="project" value="UniProtKB-KW"/>
</dbReference>
<dbReference type="EMBL" id="JACOPN010000003">
    <property type="protein sequence ID" value="MBC5716692.1"/>
    <property type="molecule type" value="Genomic_DNA"/>
</dbReference>
<evidence type="ECO:0000259" key="3">
    <source>
        <dbReference type="SMART" id="SM00382"/>
    </source>
</evidence>